<reference evidence="2 3" key="1">
    <citation type="submission" date="2022-10" db="EMBL/GenBank/DDBJ databases">
        <title>WGS assembly of Paspalum vaginatum 540-79.</title>
        <authorList>
            <person name="Sun G."/>
            <person name="Wase N."/>
            <person name="Shu S."/>
            <person name="Jenkins J."/>
            <person name="Zhou B."/>
            <person name="Torres-Rodriguez J."/>
            <person name="Chen C."/>
            <person name="Sandor L."/>
            <person name="Plott C."/>
            <person name="Yoshinga Y."/>
            <person name="Daum C."/>
            <person name="Qi P."/>
            <person name="Barry K."/>
            <person name="Lipzen A."/>
            <person name="Berry L."/>
            <person name="Pedersen C."/>
            <person name="Gottilla T."/>
            <person name="Foltz A."/>
            <person name="Yu H."/>
            <person name="O'Malley R."/>
            <person name="Zhang C."/>
            <person name="Devos K."/>
            <person name="Sigmon B."/>
            <person name="Yu B."/>
            <person name="Obata T."/>
            <person name="Schmutz J."/>
            <person name="Schnable J."/>
        </authorList>
    </citation>
    <scope>NUCLEOTIDE SEQUENCE [LARGE SCALE GENOMIC DNA]</scope>
    <source>
        <strain evidence="3">cv. 540-79</strain>
    </source>
</reference>
<evidence type="ECO:0000256" key="1">
    <source>
        <dbReference type="SAM" id="Phobius"/>
    </source>
</evidence>
<keyword evidence="3" id="KW-1185">Reference proteome</keyword>
<sequence length="119" mass="12809">MKYSPSTWSHDTMKHALSGFTNATNQAMINLAHRLCQGNQANTIAAAGPLGHAGRKPAPHAIEHKHRSKKRMTLILKLLMKAAAAVAAVTTATTTMVYTLKMTRPQRAPVVMKAKGPLA</sequence>
<dbReference type="Proteomes" id="UP001164776">
    <property type="component" value="Unassembled WGS sequence"/>
</dbReference>
<dbReference type="EMBL" id="MU629478">
    <property type="protein sequence ID" value="KAJ1256792.1"/>
    <property type="molecule type" value="Genomic_DNA"/>
</dbReference>
<proteinExistence type="predicted"/>
<organism evidence="2 3">
    <name type="scientific">Paspalum vaginatum</name>
    <name type="common">seashore paspalum</name>
    <dbReference type="NCBI Taxonomy" id="158149"/>
    <lineage>
        <taxon>Eukaryota</taxon>
        <taxon>Viridiplantae</taxon>
        <taxon>Streptophyta</taxon>
        <taxon>Embryophyta</taxon>
        <taxon>Tracheophyta</taxon>
        <taxon>Spermatophyta</taxon>
        <taxon>Magnoliopsida</taxon>
        <taxon>Liliopsida</taxon>
        <taxon>Poales</taxon>
        <taxon>Poaceae</taxon>
        <taxon>PACMAD clade</taxon>
        <taxon>Panicoideae</taxon>
        <taxon>Andropogonodae</taxon>
        <taxon>Paspaleae</taxon>
        <taxon>Paspalinae</taxon>
        <taxon>Paspalum</taxon>
    </lineage>
</organism>
<dbReference type="AlphaFoldDB" id="A0A9W7XDY6"/>
<comment type="caution">
    <text evidence="2">The sequence shown here is derived from an EMBL/GenBank/DDBJ whole genome shotgun (WGS) entry which is preliminary data.</text>
</comment>
<evidence type="ECO:0000313" key="3">
    <source>
        <dbReference type="Proteomes" id="UP001164776"/>
    </source>
</evidence>
<name>A0A9W7XDY6_9POAL</name>
<keyword evidence="1" id="KW-1133">Transmembrane helix</keyword>
<protein>
    <submittedName>
        <fullName evidence="2">Uncharacterized protein</fullName>
    </submittedName>
</protein>
<feature type="transmembrane region" description="Helical" evidence="1">
    <location>
        <begin position="74"/>
        <end position="98"/>
    </location>
</feature>
<gene>
    <name evidence="2" type="ORF">BS78_K311200</name>
</gene>
<keyword evidence="1" id="KW-0472">Membrane</keyword>
<accession>A0A9W7XDY6</accession>
<evidence type="ECO:0000313" key="2">
    <source>
        <dbReference type="EMBL" id="KAJ1256792.1"/>
    </source>
</evidence>
<keyword evidence="1" id="KW-0812">Transmembrane</keyword>